<evidence type="ECO:0000313" key="1">
    <source>
        <dbReference type="EMBL" id="JAD80997.1"/>
    </source>
</evidence>
<reference evidence="1" key="2">
    <citation type="journal article" date="2015" name="Data Brief">
        <title>Shoot transcriptome of the giant reed, Arundo donax.</title>
        <authorList>
            <person name="Barrero R.A."/>
            <person name="Guerrero F.D."/>
            <person name="Moolhuijzen P."/>
            <person name="Goolsby J.A."/>
            <person name="Tidwell J."/>
            <person name="Bellgard S.E."/>
            <person name="Bellgard M.I."/>
        </authorList>
    </citation>
    <scope>NUCLEOTIDE SEQUENCE</scope>
    <source>
        <tissue evidence="1">Shoot tissue taken approximately 20 cm above the soil surface</tissue>
    </source>
</reference>
<dbReference type="EMBL" id="GBRH01216898">
    <property type="protein sequence ID" value="JAD80997.1"/>
    <property type="molecule type" value="Transcribed_RNA"/>
</dbReference>
<sequence>MRVKGSQSFNSSETAALLSRCTSSSAALGQHVKIELALADVASVVVDTLHCQPTTVRPRHQASKLVGVIY</sequence>
<organism evidence="1">
    <name type="scientific">Arundo donax</name>
    <name type="common">Giant reed</name>
    <name type="synonym">Donax arundinaceus</name>
    <dbReference type="NCBI Taxonomy" id="35708"/>
    <lineage>
        <taxon>Eukaryota</taxon>
        <taxon>Viridiplantae</taxon>
        <taxon>Streptophyta</taxon>
        <taxon>Embryophyta</taxon>
        <taxon>Tracheophyta</taxon>
        <taxon>Spermatophyta</taxon>
        <taxon>Magnoliopsida</taxon>
        <taxon>Liliopsida</taxon>
        <taxon>Poales</taxon>
        <taxon>Poaceae</taxon>
        <taxon>PACMAD clade</taxon>
        <taxon>Arundinoideae</taxon>
        <taxon>Arundineae</taxon>
        <taxon>Arundo</taxon>
    </lineage>
</organism>
<proteinExistence type="predicted"/>
<name>A0A0A9DB81_ARUDO</name>
<accession>A0A0A9DB81</accession>
<dbReference type="AlphaFoldDB" id="A0A0A9DB81"/>
<protein>
    <submittedName>
        <fullName evidence="1">Uncharacterized protein</fullName>
    </submittedName>
</protein>
<reference evidence="1" key="1">
    <citation type="submission" date="2014-09" db="EMBL/GenBank/DDBJ databases">
        <authorList>
            <person name="Magalhaes I.L.F."/>
            <person name="Oliveira U."/>
            <person name="Santos F.R."/>
            <person name="Vidigal T.H.D.A."/>
            <person name="Brescovit A.D."/>
            <person name="Santos A.J."/>
        </authorList>
    </citation>
    <scope>NUCLEOTIDE SEQUENCE</scope>
    <source>
        <tissue evidence="1">Shoot tissue taken approximately 20 cm above the soil surface</tissue>
    </source>
</reference>